<dbReference type="PRINTS" id="PR01183">
    <property type="entry name" value="RIBORDTASEM1"/>
</dbReference>
<dbReference type="PANTHER" id="PTHR11573">
    <property type="entry name" value="RIBONUCLEOSIDE-DIPHOSPHATE REDUCTASE LARGE CHAIN"/>
    <property type="match status" value="1"/>
</dbReference>
<dbReference type="Gene3D" id="1.10.1650.20">
    <property type="match status" value="1"/>
</dbReference>
<evidence type="ECO:0000256" key="6">
    <source>
        <dbReference type="ARBA" id="ARBA00023002"/>
    </source>
</evidence>
<dbReference type="PANTHER" id="PTHR11573:SF30">
    <property type="entry name" value="RIBONUCLEOSIDE-DIPHOSPHATE REDUCTASE 2 SUBUNIT ALPHA"/>
    <property type="match status" value="1"/>
</dbReference>
<organism evidence="12 13">
    <name type="scientific">Sneathia sanguinegens</name>
    <dbReference type="NCBI Taxonomy" id="40543"/>
    <lineage>
        <taxon>Bacteria</taxon>
        <taxon>Fusobacteriati</taxon>
        <taxon>Fusobacteriota</taxon>
        <taxon>Fusobacteriia</taxon>
        <taxon>Fusobacteriales</taxon>
        <taxon>Leptotrichiaceae</taxon>
        <taxon>Sneathia</taxon>
    </lineage>
</organism>
<dbReference type="SUPFAM" id="SSF51998">
    <property type="entry name" value="PFL-like glycyl radical enzymes"/>
    <property type="match status" value="1"/>
</dbReference>
<keyword evidence="7 10" id="KW-0215">Deoxyribonucleotide synthesis</keyword>
<comment type="similarity">
    <text evidence="1 10">Belongs to the ribonucleoside diphosphate reductase large chain family.</text>
</comment>
<dbReference type="InterPro" id="IPR013554">
    <property type="entry name" value="RNR_N"/>
</dbReference>
<dbReference type="EC" id="1.17.4.1" evidence="2 10"/>
<evidence type="ECO:0000256" key="4">
    <source>
        <dbReference type="ARBA" id="ARBA00022741"/>
    </source>
</evidence>
<dbReference type="GO" id="GO:0004748">
    <property type="term" value="F:ribonucleoside-diphosphate reductase activity, thioredoxin disulfide as acceptor"/>
    <property type="evidence" value="ECO:0007669"/>
    <property type="project" value="UniProtKB-EC"/>
</dbReference>
<sequence>MFFADEQAVKLYFKEHVEPNSKSFENIEAKLEYLLTEGYYDKDLIEKYNYSDIVSLFKKAYQYGHKFLNFMGAFKFYNAYCLKSFDGNFYLENYEDRVVMNALLLANGNIEKAYDILDSMMKGIFQPATPTFLNAGKAKRGEYVSCYLLRVEDNMESISRSISTSLQLSKRGGGVALCLTNLREFGAPIKNIQNQCTGIVPVMKLLEDSFSYANQLGQRQGAGAVYLNVHHPEVLTFLDTKRENADEKVRIKSLALGLVIPDITFELAKKNEQMALFSPYDIQKKYGKTMSDISITEEYYKLVADPDIKKTYISARKLFQTIAELHFESGYPYILYDDTVNRRNPQKKKGRIVMSNLCSEIAQVNTESTFSQDLSFEKIGEDVCCNLGSINIAKFMENGKDIEKIVQTCVESLDSVSRITDIDCAPSIKKGNEENHAIGLGAMNLHGFLATNKIYYASDEAVEFTDIFFYTLAYYAFLASNKLAKKYGSFYGFEDSEYYNGKYFEKYTKEDINIKNEKIAKLFEKYSVKIPTKNDWKKLSENIHKNGLANAHLLAVAPTGSISYVSSCTPSLQPIVAPIEVRKEGKLGRVYVPAYKINDENYKYYEDGAYEIDNNWIIDIAAAAAKHVDQAISLTLFMTDKATTRDLNKAYIRAFTKKCPSIYYVRIRQDVLEGSENYTCESCVI</sequence>
<keyword evidence="8" id="KW-1015">Disulfide bond</keyword>
<dbReference type="InterPro" id="IPR000788">
    <property type="entry name" value="RNR_lg_C"/>
</dbReference>
<evidence type="ECO:0000256" key="2">
    <source>
        <dbReference type="ARBA" id="ARBA00012274"/>
    </source>
</evidence>
<comment type="caution">
    <text evidence="12">The sequence shown here is derived from an EMBL/GenBank/DDBJ whole genome shotgun (WGS) entry which is preliminary data.</text>
</comment>
<dbReference type="Pfam" id="PF02867">
    <property type="entry name" value="Ribonuc_red_lgC"/>
    <property type="match status" value="1"/>
</dbReference>
<dbReference type="InterPro" id="IPR013509">
    <property type="entry name" value="RNR_lsu_N"/>
</dbReference>
<dbReference type="Pfam" id="PF08343">
    <property type="entry name" value="RNR_N"/>
    <property type="match status" value="1"/>
</dbReference>
<evidence type="ECO:0000256" key="1">
    <source>
        <dbReference type="ARBA" id="ARBA00010406"/>
    </source>
</evidence>
<dbReference type="PROSITE" id="PS00089">
    <property type="entry name" value="RIBORED_LARGE"/>
    <property type="match status" value="1"/>
</dbReference>
<dbReference type="InterPro" id="IPR008926">
    <property type="entry name" value="RNR_R1-su_N"/>
</dbReference>
<name>A0ABT7HJC8_9FUSO</name>
<evidence type="ECO:0000256" key="8">
    <source>
        <dbReference type="ARBA" id="ARBA00023157"/>
    </source>
</evidence>
<dbReference type="Proteomes" id="UP001225134">
    <property type="component" value="Unassembled WGS sequence"/>
</dbReference>
<keyword evidence="5" id="KW-0067">ATP-binding</keyword>
<dbReference type="EMBL" id="JASSPP010000005">
    <property type="protein sequence ID" value="MDK9580627.1"/>
    <property type="molecule type" value="Genomic_DNA"/>
</dbReference>
<protein>
    <recommendedName>
        <fullName evidence="2 10">Ribonucleoside-diphosphate reductase</fullName>
        <ecNumber evidence="2 10">1.17.4.1</ecNumber>
    </recommendedName>
</protein>
<keyword evidence="13" id="KW-1185">Reference proteome</keyword>
<dbReference type="InterPro" id="IPR026459">
    <property type="entry name" value="RNR_1b_NrdE"/>
</dbReference>
<dbReference type="CDD" id="cd01679">
    <property type="entry name" value="RNR_I"/>
    <property type="match status" value="1"/>
</dbReference>
<comment type="function">
    <text evidence="10">Provides the precursors necessary for DNA synthesis. Catalyzes the biosynthesis of deoxyribonucleotides from the corresponding ribonucleotides.</text>
</comment>
<dbReference type="Pfam" id="PF00317">
    <property type="entry name" value="Ribonuc_red_lgN"/>
    <property type="match status" value="1"/>
</dbReference>
<dbReference type="InterPro" id="IPR013346">
    <property type="entry name" value="NrdE_NrdA_C"/>
</dbReference>
<accession>A0ABT7HJC8</accession>
<evidence type="ECO:0000256" key="7">
    <source>
        <dbReference type="ARBA" id="ARBA00023116"/>
    </source>
</evidence>
<keyword evidence="3" id="KW-0021">Allosteric enzyme</keyword>
<dbReference type="NCBIfam" id="TIGR04170">
    <property type="entry name" value="RNR_1b_NrdE"/>
    <property type="match status" value="1"/>
</dbReference>
<evidence type="ECO:0000256" key="5">
    <source>
        <dbReference type="ARBA" id="ARBA00022840"/>
    </source>
</evidence>
<dbReference type="Gene3D" id="3.20.70.20">
    <property type="match status" value="1"/>
</dbReference>
<keyword evidence="4" id="KW-0547">Nucleotide-binding</keyword>
<dbReference type="SUPFAM" id="SSF48168">
    <property type="entry name" value="R1 subunit of ribonucleotide reductase, N-terminal domain"/>
    <property type="match status" value="1"/>
</dbReference>
<gene>
    <name evidence="12" type="primary">nrdE</name>
    <name evidence="12" type="ORF">QQA45_03750</name>
</gene>
<keyword evidence="6 10" id="KW-0560">Oxidoreductase</keyword>
<evidence type="ECO:0000256" key="10">
    <source>
        <dbReference type="RuleBase" id="RU003410"/>
    </source>
</evidence>
<evidence type="ECO:0000256" key="3">
    <source>
        <dbReference type="ARBA" id="ARBA00022533"/>
    </source>
</evidence>
<reference evidence="12 13" key="1">
    <citation type="submission" date="2023-06" db="EMBL/GenBank/DDBJ databases">
        <title>Antibody response to the Sneathia vaginalis cytopathogenic toxin A during pregnancy.</title>
        <authorList>
            <person name="Mccoy Z.T."/>
            <person name="Serrano M.G."/>
            <person name="Spaine K."/>
            <person name="Edwards D.J."/>
            <person name="Buck G.A."/>
            <person name="Jefferson K."/>
        </authorList>
    </citation>
    <scope>NUCLEOTIDE SEQUENCE [LARGE SCALE GENOMIC DNA]</scope>
    <source>
        <strain evidence="12 13">CCUG 42621</strain>
    </source>
</reference>
<dbReference type="NCBIfam" id="TIGR02506">
    <property type="entry name" value="NrdE_NrdA"/>
    <property type="match status" value="1"/>
</dbReference>
<evidence type="ECO:0000313" key="12">
    <source>
        <dbReference type="EMBL" id="MDK9580627.1"/>
    </source>
</evidence>
<evidence type="ECO:0000313" key="13">
    <source>
        <dbReference type="Proteomes" id="UP001225134"/>
    </source>
</evidence>
<dbReference type="InterPro" id="IPR039718">
    <property type="entry name" value="Rrm1"/>
</dbReference>
<comment type="catalytic activity">
    <reaction evidence="9 10">
        <text>a 2'-deoxyribonucleoside 5'-diphosphate + [thioredoxin]-disulfide + H2O = a ribonucleoside 5'-diphosphate + [thioredoxin]-dithiol</text>
        <dbReference type="Rhea" id="RHEA:23252"/>
        <dbReference type="Rhea" id="RHEA-COMP:10698"/>
        <dbReference type="Rhea" id="RHEA-COMP:10700"/>
        <dbReference type="ChEBI" id="CHEBI:15377"/>
        <dbReference type="ChEBI" id="CHEBI:29950"/>
        <dbReference type="ChEBI" id="CHEBI:50058"/>
        <dbReference type="ChEBI" id="CHEBI:57930"/>
        <dbReference type="ChEBI" id="CHEBI:73316"/>
        <dbReference type="EC" id="1.17.4.1"/>
    </reaction>
</comment>
<proteinExistence type="inferred from homology"/>
<feature type="domain" description="Ribonucleotide reductase large subunit" evidence="11">
    <location>
        <begin position="536"/>
        <end position="558"/>
    </location>
</feature>
<evidence type="ECO:0000256" key="9">
    <source>
        <dbReference type="ARBA" id="ARBA00047754"/>
    </source>
</evidence>
<evidence type="ECO:0000259" key="11">
    <source>
        <dbReference type="PROSITE" id="PS00089"/>
    </source>
</evidence>